<dbReference type="EMBL" id="JAPWTK010000945">
    <property type="protein sequence ID" value="KAJ8935044.1"/>
    <property type="molecule type" value="Genomic_DNA"/>
</dbReference>
<keyword evidence="22" id="KW-0539">Nucleus</keyword>
<dbReference type="GO" id="GO:0080008">
    <property type="term" value="C:Cul4-RING E3 ubiquitin ligase complex"/>
    <property type="evidence" value="ECO:0007669"/>
    <property type="project" value="TreeGrafter"/>
</dbReference>
<name>A0AAV8X8Y3_9CUCU</name>
<evidence type="ECO:0000256" key="28">
    <source>
        <dbReference type="SAM" id="MobiDB-lite"/>
    </source>
</evidence>
<evidence type="ECO:0000313" key="29">
    <source>
        <dbReference type="EMBL" id="KAJ8935044.1"/>
    </source>
</evidence>
<comment type="similarity">
    <text evidence="4">Belongs to the VPRBP/DCAF1 family.</text>
</comment>
<keyword evidence="13" id="KW-0547">Nucleotide-binding</keyword>
<evidence type="ECO:0000256" key="21">
    <source>
        <dbReference type="ARBA" id="ARBA00023212"/>
    </source>
</evidence>
<protein>
    <recommendedName>
        <fullName evidence="26">DDB1- and CUL4-associated factor 1</fullName>
        <ecNumber evidence="5">2.7.11.1</ecNumber>
    </recommendedName>
    <alternativeName>
        <fullName evidence="27">Serine/threonine-protein kinase VPRBP</fullName>
    </alternativeName>
</protein>
<keyword evidence="20" id="KW-0804">Transcription</keyword>
<comment type="catalytic activity">
    <reaction evidence="23">
        <text>L-threonyl-[protein] + ATP = O-phospho-L-threonyl-[protein] + ADP + H(+)</text>
        <dbReference type="Rhea" id="RHEA:46608"/>
        <dbReference type="Rhea" id="RHEA-COMP:11060"/>
        <dbReference type="Rhea" id="RHEA-COMP:11605"/>
        <dbReference type="ChEBI" id="CHEBI:15378"/>
        <dbReference type="ChEBI" id="CHEBI:30013"/>
        <dbReference type="ChEBI" id="CHEBI:30616"/>
        <dbReference type="ChEBI" id="CHEBI:61977"/>
        <dbReference type="ChEBI" id="CHEBI:456216"/>
        <dbReference type="EC" id="2.7.11.1"/>
    </reaction>
</comment>
<evidence type="ECO:0000256" key="1">
    <source>
        <dbReference type="ARBA" id="ARBA00004123"/>
    </source>
</evidence>
<organism evidence="29 30">
    <name type="scientific">Aromia moschata</name>
    <dbReference type="NCBI Taxonomy" id="1265417"/>
    <lineage>
        <taxon>Eukaryota</taxon>
        <taxon>Metazoa</taxon>
        <taxon>Ecdysozoa</taxon>
        <taxon>Arthropoda</taxon>
        <taxon>Hexapoda</taxon>
        <taxon>Insecta</taxon>
        <taxon>Pterygota</taxon>
        <taxon>Neoptera</taxon>
        <taxon>Endopterygota</taxon>
        <taxon>Coleoptera</taxon>
        <taxon>Polyphaga</taxon>
        <taxon>Cucujiformia</taxon>
        <taxon>Chrysomeloidea</taxon>
        <taxon>Cerambycidae</taxon>
        <taxon>Cerambycinae</taxon>
        <taxon>Callichromatini</taxon>
        <taxon>Aromia</taxon>
    </lineage>
</organism>
<dbReference type="Gene3D" id="2.130.10.10">
    <property type="entry name" value="YVTN repeat-like/Quinoprotein amine dehydrogenase"/>
    <property type="match status" value="1"/>
</dbReference>
<dbReference type="InterPro" id="IPR033270">
    <property type="entry name" value="VPRBP/DCAF1"/>
</dbReference>
<evidence type="ECO:0000256" key="22">
    <source>
        <dbReference type="ARBA" id="ARBA00023242"/>
    </source>
</evidence>
<keyword evidence="10" id="KW-0945">Host-virus interaction</keyword>
<evidence type="ECO:0000256" key="2">
    <source>
        <dbReference type="ARBA" id="ARBA00004300"/>
    </source>
</evidence>
<evidence type="ECO:0000256" key="25">
    <source>
        <dbReference type="ARBA" id="ARBA00063313"/>
    </source>
</evidence>
<comment type="subunit">
    <text evidence="25">Component of the DCX (DDB1-CUL4-X-box) E3 ubiquitin-protein ligase complex, named CUL4A-RBX1-DDB1-DCAF1/VPRBP complex. Interacts with DDB1; the interaction is direct. Also forms a ternary complex with DDA1 and DDB1. Interacts with NF2 (via FERM domain). Component of the EDVP complex, a E3 ligase complex containing DYRK2, EDD/UBR5, DDB1 and DCAF1. Interacts with DYRK2; the interaction is direct. Interacts with RAG1; the interaction is direct. Interacts with LLGL1 and LLGL2. Interacts with histone H3. Interacts with ESR1 and LATS1; probably recruited by LATS1 to promote ESR1 ubiquitination and ubiquitin-mediated proteasomal degradation. Directly interacts with TET1, TET2 and TET3 (via C-terminus). Interacts with CEP78; promoting DCAF1 localization to centrosomes.</text>
</comment>
<dbReference type="InterPro" id="IPR036322">
    <property type="entry name" value="WD40_repeat_dom_sf"/>
</dbReference>
<dbReference type="GO" id="GO:0005524">
    <property type="term" value="F:ATP binding"/>
    <property type="evidence" value="ECO:0007669"/>
    <property type="project" value="UniProtKB-KW"/>
</dbReference>
<reference evidence="29" key="1">
    <citation type="journal article" date="2023" name="Insect Mol. Biol.">
        <title>Genome sequencing provides insights into the evolution of gene families encoding plant cell wall-degrading enzymes in longhorned beetles.</title>
        <authorList>
            <person name="Shin N.R."/>
            <person name="Okamura Y."/>
            <person name="Kirsch R."/>
            <person name="Pauchet Y."/>
        </authorList>
    </citation>
    <scope>NUCLEOTIDE SEQUENCE</scope>
    <source>
        <strain evidence="29">AMC_N1</strain>
    </source>
</reference>
<comment type="pathway">
    <text evidence="3">Protein modification; protein ubiquitination.</text>
</comment>
<evidence type="ECO:0000256" key="23">
    <source>
        <dbReference type="ARBA" id="ARBA00047899"/>
    </source>
</evidence>
<dbReference type="EC" id="2.7.11.1" evidence="5"/>
<evidence type="ECO:0000256" key="4">
    <source>
        <dbReference type="ARBA" id="ARBA00008845"/>
    </source>
</evidence>
<dbReference type="GO" id="GO:0005634">
    <property type="term" value="C:nucleus"/>
    <property type="evidence" value="ECO:0007669"/>
    <property type="project" value="UniProtKB-SubCell"/>
</dbReference>
<dbReference type="InterPro" id="IPR015943">
    <property type="entry name" value="WD40/YVTN_repeat-like_dom_sf"/>
</dbReference>
<keyword evidence="11" id="KW-0808">Transferase</keyword>
<evidence type="ECO:0000256" key="13">
    <source>
        <dbReference type="ARBA" id="ARBA00022741"/>
    </source>
</evidence>
<evidence type="ECO:0000256" key="5">
    <source>
        <dbReference type="ARBA" id="ARBA00012513"/>
    </source>
</evidence>
<evidence type="ECO:0000256" key="12">
    <source>
        <dbReference type="ARBA" id="ARBA00022737"/>
    </source>
</evidence>
<dbReference type="InterPro" id="IPR016024">
    <property type="entry name" value="ARM-type_fold"/>
</dbReference>
<evidence type="ECO:0000313" key="30">
    <source>
        <dbReference type="Proteomes" id="UP001162162"/>
    </source>
</evidence>
<dbReference type="Proteomes" id="UP001162162">
    <property type="component" value="Unassembled WGS sequence"/>
</dbReference>
<feature type="region of interest" description="Disordered" evidence="28">
    <location>
        <begin position="201"/>
        <end position="273"/>
    </location>
</feature>
<evidence type="ECO:0000256" key="26">
    <source>
        <dbReference type="ARBA" id="ARBA00071147"/>
    </source>
</evidence>
<sequence>MAENSNSTSVMTELTSLIRTWEDEHGQPNYDPVPTLTRLAEIIEVETENYLKMDPDPFDERHPSRTDPECKLGQLLKALFRKDNFMNKPDMDSLIHRLIKWVINSIEPLQSYATGLLAAAMEIPEIATRFRDQNSKLVPLLLQRLRRLKTSSEFAQHASANLSRPFAHLSSMRSPPYRGDGIIKTPPIYKRVHENGLLPSVENSIEQSAPSRSDSTEDQDGEKGQKRRRQEHQSTPSISKISDGSDSENCSKRKKPKLETNPPPVFLGDMSPQKGNGVFSEASNSSWAELESFMIGTVQIFPPTIATRQILILRYLTPMGEYQEFLSHVFENDALELILCYVNVRATKEARLAFEALKYLAALLCHKKFSIEFIHCKGLEALLEVPRPSIAATGVSICLYYLGYCEEAMERVCLLPKFVVSSLVKYALWLLECSHDSGRCHAIMFFGLTFQFKVILEEFDSQDGLRKLHNVIATLPILLPDADTGQLNEDQEGAARQIVRHVCVAYRRYLEAHLYAKVELIRRGQLRPNERLVPPLPPQPSYKACKSSPEEIQQQIDMLFQHMPFRSHWAPIDHLLKLGGITLLLKIIAFAYEWNYSGRAETVRSALDVLAIACVMPKVQLLFCDRVDLPEETLTVGLNIILGAAEGEIVTDADVQKAALRVIGNCVCAPIIRVGGTLARFSQNATTSPNKKMKFKSSEELIQKVWDCVRANSGIMVLLQLMQVKTPITDADCIRTLACKALAGLARSETVRQIVSKLPLFTSGQLQNLMRDPILQEKRQEHVMFQKYALELLELLSGKGKHTGNDLEASLANIHRANVVAQTKIQFNDRQLLQLIHQHLVQKGFRDTAGMLVKEANLSNAITSLNTQHPTKFRYSTLTPTRVTYKLDAFLLVLKFVVIFESVSTVAVNGASTSSPSTIKIIKKHQNAPTTPVQNSRLQKQISNEPHVWLPGQNVHEEITTSSEQPRVTLDSIITEYLTNQHALCKNPMATCPQFNLFIPHKCPDPKPRITTANNFVIRCARRSIGYQSKTMDRRFVHSRFCPVQTIRSSTDEGFFTCAKFMPGDHTIVVGDYNGEIHLFNLNTSNEIHMFSAHDNYIVHLEPNRTGEFMLTSSTWGKPVSALWNMKSYEMKIPFNDEEYVEFSKVTQDRIIGTKTEVATIFDANTGSSITRLVPSVSNQYTKNKATFSYNDELVLSDGVLFDVNSGKPIHKLDKLNQTQSGVFHPNGLEIVSNTEVWDIRTFHLLKTVPVLNQCSVIFSPVNTAIYAILMEQETDDGDSTFDSSFKTVDAIDYSSIATTDVKKSIYDLAINRFDTQISIVENQGMYNSVQESVVRIYDVGRRRDDEDEQEEEEEDDDMNGSDDDNSDNDDVLVFNLDGDNNDNNDNNEDDNGDDDDNDNDSDLESWTSLSSGNESSIGTDSLLGDLLFEY</sequence>
<feature type="compositionally biased region" description="Polar residues" evidence="28">
    <location>
        <begin position="233"/>
        <end position="248"/>
    </location>
</feature>
<keyword evidence="14" id="KW-0418">Kinase</keyword>
<evidence type="ECO:0000256" key="15">
    <source>
        <dbReference type="ARBA" id="ARBA00022786"/>
    </source>
</evidence>
<evidence type="ECO:0000256" key="3">
    <source>
        <dbReference type="ARBA" id="ARBA00004906"/>
    </source>
</evidence>
<gene>
    <name evidence="29" type="ORF">NQ318_004505</name>
</gene>
<comment type="catalytic activity">
    <reaction evidence="24">
        <text>L-seryl-[protein] + ATP = O-phospho-L-seryl-[protein] + ADP + H(+)</text>
        <dbReference type="Rhea" id="RHEA:17989"/>
        <dbReference type="Rhea" id="RHEA-COMP:9863"/>
        <dbReference type="Rhea" id="RHEA-COMP:11604"/>
        <dbReference type="ChEBI" id="CHEBI:15378"/>
        <dbReference type="ChEBI" id="CHEBI:29999"/>
        <dbReference type="ChEBI" id="CHEBI:30616"/>
        <dbReference type="ChEBI" id="CHEBI:83421"/>
        <dbReference type="ChEBI" id="CHEBI:456216"/>
        <dbReference type="EC" id="2.7.11.1"/>
    </reaction>
</comment>
<evidence type="ECO:0000256" key="9">
    <source>
        <dbReference type="ARBA" id="ARBA00022574"/>
    </source>
</evidence>
<evidence type="ECO:0000256" key="6">
    <source>
        <dbReference type="ARBA" id="ARBA00022490"/>
    </source>
</evidence>
<dbReference type="GO" id="GO:0016567">
    <property type="term" value="P:protein ubiquitination"/>
    <property type="evidence" value="ECO:0007669"/>
    <property type="project" value="InterPro"/>
</dbReference>
<dbReference type="SUPFAM" id="SSF48371">
    <property type="entry name" value="ARM repeat"/>
    <property type="match status" value="1"/>
</dbReference>
<keyword evidence="15" id="KW-0833">Ubl conjugation pathway</keyword>
<evidence type="ECO:0000256" key="11">
    <source>
        <dbReference type="ARBA" id="ARBA00022679"/>
    </source>
</evidence>
<comment type="caution">
    <text evidence="29">The sequence shown here is derived from an EMBL/GenBank/DDBJ whole genome shotgun (WGS) entry which is preliminary data.</text>
</comment>
<evidence type="ECO:0000256" key="8">
    <source>
        <dbReference type="ARBA" id="ARBA00022553"/>
    </source>
</evidence>
<feature type="compositionally biased region" description="Polar residues" evidence="28">
    <location>
        <begin position="201"/>
        <end position="213"/>
    </location>
</feature>
<evidence type="ECO:0000256" key="14">
    <source>
        <dbReference type="ARBA" id="ARBA00022777"/>
    </source>
</evidence>
<dbReference type="GO" id="GO:0006325">
    <property type="term" value="P:chromatin organization"/>
    <property type="evidence" value="ECO:0007669"/>
    <property type="project" value="UniProtKB-KW"/>
</dbReference>
<dbReference type="FunFam" id="2.130.10.10:FF:000055">
    <property type="entry name" value="DDB1 and CUL4-associated factor 1"/>
    <property type="match status" value="1"/>
</dbReference>
<accession>A0AAV8X8Y3</accession>
<evidence type="ECO:0000256" key="17">
    <source>
        <dbReference type="ARBA" id="ARBA00022853"/>
    </source>
</evidence>
<dbReference type="InterPro" id="IPR006594">
    <property type="entry name" value="LisH"/>
</dbReference>
<dbReference type="GO" id="GO:0004674">
    <property type="term" value="F:protein serine/threonine kinase activity"/>
    <property type="evidence" value="ECO:0007669"/>
    <property type="project" value="UniProtKB-KW"/>
</dbReference>
<keyword evidence="17" id="KW-0156">Chromatin regulator</keyword>
<comment type="subcellular location">
    <subcellularLocation>
        <location evidence="2">Cytoplasm</location>
        <location evidence="2">Cytoskeleton</location>
        <location evidence="2">Microtubule organizing center</location>
        <location evidence="2">Centrosome</location>
    </subcellularLocation>
    <subcellularLocation>
        <location evidence="1">Nucleus</location>
    </subcellularLocation>
</comment>
<evidence type="ECO:0000256" key="10">
    <source>
        <dbReference type="ARBA" id="ARBA00022581"/>
    </source>
</evidence>
<dbReference type="PROSITE" id="PS50896">
    <property type="entry name" value="LISH"/>
    <property type="match status" value="1"/>
</dbReference>
<keyword evidence="16" id="KW-0067">ATP-binding</keyword>
<proteinExistence type="inferred from homology"/>
<evidence type="ECO:0000256" key="18">
    <source>
        <dbReference type="ARBA" id="ARBA00022990"/>
    </source>
</evidence>
<evidence type="ECO:0000256" key="24">
    <source>
        <dbReference type="ARBA" id="ARBA00048679"/>
    </source>
</evidence>
<feature type="compositionally biased region" description="Polar residues" evidence="28">
    <location>
        <begin position="1406"/>
        <end position="1420"/>
    </location>
</feature>
<evidence type="ECO:0000256" key="27">
    <source>
        <dbReference type="ARBA" id="ARBA00078221"/>
    </source>
</evidence>
<dbReference type="GO" id="GO:0005813">
    <property type="term" value="C:centrosome"/>
    <property type="evidence" value="ECO:0007669"/>
    <property type="project" value="UniProtKB-SubCell"/>
</dbReference>
<feature type="region of interest" description="Disordered" evidence="28">
    <location>
        <begin position="1341"/>
        <end position="1425"/>
    </location>
</feature>
<feature type="compositionally biased region" description="Acidic residues" evidence="28">
    <location>
        <begin position="1346"/>
        <end position="1371"/>
    </location>
</feature>
<keyword evidence="12" id="KW-0677">Repeat</keyword>
<keyword evidence="30" id="KW-1185">Reference proteome</keyword>
<dbReference type="PANTHER" id="PTHR13129:SF4">
    <property type="entry name" value="DDB1- AND CUL4-ASSOCIATED FACTOR 1"/>
    <property type="match status" value="1"/>
</dbReference>
<keyword evidence="21" id="KW-0206">Cytoskeleton</keyword>
<keyword evidence="9" id="KW-0853">WD repeat</keyword>
<dbReference type="SMART" id="SM00667">
    <property type="entry name" value="LisH"/>
    <property type="match status" value="1"/>
</dbReference>
<keyword evidence="7" id="KW-0723">Serine/threonine-protein kinase</keyword>
<evidence type="ECO:0000256" key="19">
    <source>
        <dbReference type="ARBA" id="ARBA00023015"/>
    </source>
</evidence>
<dbReference type="SUPFAM" id="SSF50978">
    <property type="entry name" value="WD40 repeat-like"/>
    <property type="match status" value="1"/>
</dbReference>
<evidence type="ECO:0000256" key="7">
    <source>
        <dbReference type="ARBA" id="ARBA00022527"/>
    </source>
</evidence>
<evidence type="ECO:0000256" key="16">
    <source>
        <dbReference type="ARBA" id="ARBA00022840"/>
    </source>
</evidence>
<evidence type="ECO:0000256" key="20">
    <source>
        <dbReference type="ARBA" id="ARBA00023163"/>
    </source>
</evidence>
<feature type="compositionally biased region" description="Acidic residues" evidence="28">
    <location>
        <begin position="1380"/>
        <end position="1404"/>
    </location>
</feature>
<keyword evidence="18" id="KW-0007">Acetylation</keyword>
<keyword evidence="19" id="KW-0805">Transcription regulation</keyword>
<dbReference type="PANTHER" id="PTHR13129">
    <property type="entry name" value="VPRBP PROTEIN-RELATED"/>
    <property type="match status" value="1"/>
</dbReference>
<keyword evidence="6" id="KW-0963">Cytoplasm</keyword>
<keyword evidence="8" id="KW-0597">Phosphoprotein</keyword>